<dbReference type="RefSeq" id="XP_041191464.1">
    <property type="nucleotide sequence ID" value="XM_041340445.1"/>
</dbReference>
<dbReference type="SUPFAM" id="SSF51735">
    <property type="entry name" value="NAD(P)-binding Rossmann-fold domains"/>
    <property type="match status" value="1"/>
</dbReference>
<dbReference type="GeneID" id="64634461"/>
<name>A0A9P7E7V0_9AGAM</name>
<dbReference type="PRINTS" id="PR00081">
    <property type="entry name" value="GDHRDH"/>
</dbReference>
<evidence type="ECO:0000313" key="2">
    <source>
        <dbReference type="EMBL" id="KAG1813703.1"/>
    </source>
</evidence>
<evidence type="ECO:0000313" key="3">
    <source>
        <dbReference type="Proteomes" id="UP000807769"/>
    </source>
</evidence>
<comment type="caution">
    <text evidence="2">The sequence shown here is derived from an EMBL/GenBank/DDBJ whole genome shotgun (WGS) entry which is preliminary data.</text>
</comment>
<dbReference type="InterPro" id="IPR036291">
    <property type="entry name" value="NAD(P)-bd_dom_sf"/>
</dbReference>
<gene>
    <name evidence="2" type="ORF">BJ212DRAFT_1482598</name>
</gene>
<reference evidence="2" key="1">
    <citation type="journal article" date="2020" name="New Phytol.">
        <title>Comparative genomics reveals dynamic genome evolution in host specialist ectomycorrhizal fungi.</title>
        <authorList>
            <person name="Lofgren L.A."/>
            <person name="Nguyen N.H."/>
            <person name="Vilgalys R."/>
            <person name="Ruytinx J."/>
            <person name="Liao H.L."/>
            <person name="Branco S."/>
            <person name="Kuo A."/>
            <person name="LaButti K."/>
            <person name="Lipzen A."/>
            <person name="Andreopoulos W."/>
            <person name="Pangilinan J."/>
            <person name="Riley R."/>
            <person name="Hundley H."/>
            <person name="Na H."/>
            <person name="Barry K."/>
            <person name="Grigoriev I.V."/>
            <person name="Stajich J.E."/>
            <person name="Kennedy P.G."/>
        </authorList>
    </citation>
    <scope>NUCLEOTIDE SEQUENCE</scope>
    <source>
        <strain evidence="2">MN1</strain>
    </source>
</reference>
<dbReference type="GO" id="GO:0016491">
    <property type="term" value="F:oxidoreductase activity"/>
    <property type="evidence" value="ECO:0007669"/>
    <property type="project" value="UniProtKB-KW"/>
</dbReference>
<dbReference type="PANTHER" id="PTHR43157">
    <property type="entry name" value="PHOSPHATIDYLINOSITOL-GLYCAN BIOSYNTHESIS CLASS F PROTEIN-RELATED"/>
    <property type="match status" value="1"/>
</dbReference>
<dbReference type="InterPro" id="IPR002347">
    <property type="entry name" value="SDR_fam"/>
</dbReference>
<dbReference type="Pfam" id="PF00106">
    <property type="entry name" value="adh_short"/>
    <property type="match status" value="1"/>
</dbReference>
<evidence type="ECO:0008006" key="4">
    <source>
        <dbReference type="Google" id="ProtNLM"/>
    </source>
</evidence>
<keyword evidence="1" id="KW-0560">Oxidoreductase</keyword>
<organism evidence="2 3">
    <name type="scientific">Suillus subaureus</name>
    <dbReference type="NCBI Taxonomy" id="48587"/>
    <lineage>
        <taxon>Eukaryota</taxon>
        <taxon>Fungi</taxon>
        <taxon>Dikarya</taxon>
        <taxon>Basidiomycota</taxon>
        <taxon>Agaricomycotina</taxon>
        <taxon>Agaricomycetes</taxon>
        <taxon>Agaricomycetidae</taxon>
        <taxon>Boletales</taxon>
        <taxon>Suillineae</taxon>
        <taxon>Suillaceae</taxon>
        <taxon>Suillus</taxon>
    </lineage>
</organism>
<dbReference type="Proteomes" id="UP000807769">
    <property type="component" value="Unassembled WGS sequence"/>
</dbReference>
<keyword evidence="3" id="KW-1185">Reference proteome</keyword>
<dbReference type="EMBL" id="JABBWG010000023">
    <property type="protein sequence ID" value="KAG1813703.1"/>
    <property type="molecule type" value="Genomic_DNA"/>
</dbReference>
<proteinExistence type="predicted"/>
<dbReference type="AlphaFoldDB" id="A0A9P7E7V0"/>
<evidence type="ECO:0000256" key="1">
    <source>
        <dbReference type="ARBA" id="ARBA00023002"/>
    </source>
</evidence>
<sequence length="321" mass="35687">MGFFSKSFDPVTDLPDLSDKVILITGGNAGIGYSTVKHLARRGAKVYMAARNQSKAEEAITQLKAEGLGPGNGDIIWLELDLKDPRNAKKAAERFMKQEKRLDVLIHNAAVLLENYTLTPDGVEEKVMVNVISHIVLTRTLQPLLDQTAAEPNSDVRIVVVASDGHRFVSGRPRFRNLDDLNNELKSSLHPDFARYCMTKLMNILYAFELQRQLAAVGSPITVIAVHPGAVNTFSDRPALSNFKFIIKPIVSLFFLRPDQGAYNSAFAAASEEVSKQREKYKGTYLTPVGKLTEPTKVAKDEELAKELWDTVDKFLKERGI</sequence>
<dbReference type="Gene3D" id="3.40.50.720">
    <property type="entry name" value="NAD(P)-binding Rossmann-like Domain"/>
    <property type="match status" value="1"/>
</dbReference>
<dbReference type="PANTHER" id="PTHR43157:SF31">
    <property type="entry name" value="PHOSPHATIDYLINOSITOL-GLYCAN BIOSYNTHESIS CLASS F PROTEIN"/>
    <property type="match status" value="1"/>
</dbReference>
<accession>A0A9P7E7V0</accession>
<protein>
    <recommendedName>
        <fullName evidence="4">NAD-P-binding protein</fullName>
    </recommendedName>
</protein>
<dbReference type="OrthoDB" id="191139at2759"/>